<evidence type="ECO:0000313" key="1">
    <source>
        <dbReference type="EMBL" id="MCI0182159.1"/>
    </source>
</evidence>
<name>A0A9X1V6G7_9BACL</name>
<gene>
    <name evidence="1" type="ORF">MM817_00415</name>
</gene>
<accession>A0A9X1V6G7</accession>
<proteinExistence type="predicted"/>
<sequence>MAVNKFNISDTIPQMHVGQVVTVFTVAGGTGGGGYTGTILAIDDVNLYLLLVAAQAPDAVVGAFGAPGAGVGAVVTIPLAQISSVTEPVL</sequence>
<dbReference type="RefSeq" id="WP_241711775.1">
    <property type="nucleotide sequence ID" value="NZ_JALBUF010000001.1"/>
</dbReference>
<dbReference type="EMBL" id="JALBUF010000001">
    <property type="protein sequence ID" value="MCI0182159.1"/>
    <property type="molecule type" value="Genomic_DNA"/>
</dbReference>
<protein>
    <submittedName>
        <fullName evidence="1">Uncharacterized protein</fullName>
    </submittedName>
</protein>
<dbReference type="Proteomes" id="UP001139263">
    <property type="component" value="Unassembled WGS sequence"/>
</dbReference>
<keyword evidence="2" id="KW-1185">Reference proteome</keyword>
<organism evidence="1 2">
    <name type="scientific">Sulfoacidibacillus ferrooxidans</name>
    <dbReference type="NCBI Taxonomy" id="2005001"/>
    <lineage>
        <taxon>Bacteria</taxon>
        <taxon>Bacillati</taxon>
        <taxon>Bacillota</taxon>
        <taxon>Bacilli</taxon>
        <taxon>Bacillales</taxon>
        <taxon>Alicyclobacillaceae</taxon>
        <taxon>Sulfoacidibacillus</taxon>
    </lineage>
</organism>
<reference evidence="1" key="1">
    <citation type="submission" date="2022-03" db="EMBL/GenBank/DDBJ databases">
        <title>Draft Genome Sequence of Firmicute Strain S0AB, a Heterotrophic Iron/Sulfur-Oxidizing Extreme Acidophile.</title>
        <authorList>
            <person name="Vergara E."/>
            <person name="Pakostova E."/>
            <person name="Johnson D.B."/>
            <person name="Holmes D.S."/>
        </authorList>
    </citation>
    <scope>NUCLEOTIDE SEQUENCE</scope>
    <source>
        <strain evidence="1">S0AB</strain>
    </source>
</reference>
<comment type="caution">
    <text evidence="1">The sequence shown here is derived from an EMBL/GenBank/DDBJ whole genome shotgun (WGS) entry which is preliminary data.</text>
</comment>
<dbReference type="AlphaFoldDB" id="A0A9X1V6G7"/>
<evidence type="ECO:0000313" key="2">
    <source>
        <dbReference type="Proteomes" id="UP001139263"/>
    </source>
</evidence>